<dbReference type="GO" id="GO:0051087">
    <property type="term" value="F:protein-folding chaperone binding"/>
    <property type="evidence" value="ECO:0007669"/>
    <property type="project" value="TreeGrafter"/>
</dbReference>
<dbReference type="VEuPathDB" id="VectorBase:AARA008456"/>
<evidence type="ECO:0000256" key="1">
    <source>
        <dbReference type="ARBA" id="ARBA00023186"/>
    </source>
</evidence>
<dbReference type="PROSITE" id="PS50076">
    <property type="entry name" value="DNAJ_2"/>
    <property type="match status" value="1"/>
</dbReference>
<evidence type="ECO:0000313" key="2">
    <source>
        <dbReference type="EnsemblMetazoa" id="AARA008456-PA"/>
    </source>
</evidence>
<dbReference type="PANTHER" id="PTHR24078:SF576">
    <property type="entry name" value="AT19485P-RELATED"/>
    <property type="match status" value="1"/>
</dbReference>
<reference evidence="2" key="1">
    <citation type="submission" date="2022-08" db="UniProtKB">
        <authorList>
            <consortium name="EnsemblMetazoa"/>
        </authorList>
    </citation>
    <scope>IDENTIFICATION</scope>
    <source>
        <strain evidence="2">Dongola</strain>
    </source>
</reference>
<dbReference type="InterPro" id="IPR001623">
    <property type="entry name" value="DnaJ_domain"/>
</dbReference>
<dbReference type="InterPro" id="IPR036869">
    <property type="entry name" value="J_dom_sf"/>
</dbReference>
<accession>A0A182I4F9</accession>
<dbReference type="Pfam" id="PF00226">
    <property type="entry name" value="DnaJ"/>
    <property type="match status" value="1"/>
</dbReference>
<keyword evidence="1" id="KW-0143">Chaperone</keyword>
<dbReference type="EMBL" id="APCN01002308">
    <property type="status" value="NOT_ANNOTATED_CDS"/>
    <property type="molecule type" value="Genomic_DNA"/>
</dbReference>
<dbReference type="EnsemblMetazoa" id="AARA008456-RA">
    <property type="protein sequence ID" value="AARA008456-PA"/>
    <property type="gene ID" value="AARA008456"/>
</dbReference>
<dbReference type="VEuPathDB" id="VectorBase:AARA21_007140"/>
<evidence type="ECO:0000313" key="3">
    <source>
        <dbReference type="Proteomes" id="UP000075840"/>
    </source>
</evidence>
<dbReference type="Gene3D" id="1.10.287.110">
    <property type="entry name" value="DnaJ domain"/>
    <property type="match status" value="1"/>
</dbReference>
<dbReference type="GO" id="GO:0006457">
    <property type="term" value="P:protein folding"/>
    <property type="evidence" value="ECO:0007669"/>
    <property type="project" value="InterPro"/>
</dbReference>
<dbReference type="InterPro" id="IPR051339">
    <property type="entry name" value="DnaJ_subfamily_B"/>
</dbReference>
<dbReference type="SUPFAM" id="SSF49493">
    <property type="entry name" value="HSP40/DnaJ peptide-binding domain"/>
    <property type="match status" value="2"/>
</dbReference>
<dbReference type="InterPro" id="IPR002939">
    <property type="entry name" value="DnaJ_C"/>
</dbReference>
<dbReference type="Pfam" id="PF01556">
    <property type="entry name" value="DnaJ_C"/>
    <property type="match status" value="1"/>
</dbReference>
<proteinExistence type="predicted"/>
<dbReference type="Gene3D" id="2.60.260.20">
    <property type="entry name" value="Urease metallochaperone UreE, N-terminal domain"/>
    <property type="match status" value="2"/>
</dbReference>
<dbReference type="PANTHER" id="PTHR24078">
    <property type="entry name" value="DNAJ HOMOLOG SUBFAMILY C MEMBER"/>
    <property type="match status" value="1"/>
</dbReference>
<dbReference type="InterPro" id="IPR008971">
    <property type="entry name" value="HSP40/DnaJ_pept-bd"/>
</dbReference>
<dbReference type="Proteomes" id="UP000075840">
    <property type="component" value="Unassembled WGS sequence"/>
</dbReference>
<dbReference type="CDD" id="cd10747">
    <property type="entry name" value="DnaJ_C"/>
    <property type="match status" value="1"/>
</dbReference>
<keyword evidence="3" id="KW-1185">Reference proteome</keyword>
<dbReference type="GO" id="GO:0051082">
    <property type="term" value="F:unfolded protein binding"/>
    <property type="evidence" value="ECO:0007669"/>
    <property type="project" value="InterPro"/>
</dbReference>
<dbReference type="EMBL" id="APCN01002309">
    <property type="status" value="NOT_ANNOTATED_CDS"/>
    <property type="molecule type" value="Genomic_DNA"/>
</dbReference>
<dbReference type="GO" id="GO:0005829">
    <property type="term" value="C:cytosol"/>
    <property type="evidence" value="ECO:0007669"/>
    <property type="project" value="TreeGrafter"/>
</dbReference>
<dbReference type="SUPFAM" id="SSF46565">
    <property type="entry name" value="Chaperone J-domain"/>
    <property type="match status" value="1"/>
</dbReference>
<name>A0A182I4F9_ANOAR</name>
<organism evidence="2 3">
    <name type="scientific">Anopheles arabiensis</name>
    <name type="common">Mosquito</name>
    <dbReference type="NCBI Taxonomy" id="7173"/>
    <lineage>
        <taxon>Eukaryota</taxon>
        <taxon>Metazoa</taxon>
        <taxon>Ecdysozoa</taxon>
        <taxon>Arthropoda</taxon>
        <taxon>Hexapoda</taxon>
        <taxon>Insecta</taxon>
        <taxon>Pterygota</taxon>
        <taxon>Neoptera</taxon>
        <taxon>Endopterygota</taxon>
        <taxon>Diptera</taxon>
        <taxon>Nematocera</taxon>
        <taxon>Culicoidea</taxon>
        <taxon>Culicidae</taxon>
        <taxon>Anophelinae</taxon>
        <taxon>Anopheles</taxon>
    </lineage>
</organism>
<dbReference type="CDD" id="cd06257">
    <property type="entry name" value="DnaJ"/>
    <property type="match status" value="1"/>
</dbReference>
<protein>
    <submittedName>
        <fullName evidence="2">Uncharacterized protein</fullName>
    </submittedName>
</protein>
<dbReference type="AlphaFoldDB" id="A0A182I4F9"/>
<dbReference type="FunFam" id="2.60.260.20:FF:000077">
    <property type="entry name" value="DnaJ-like protein"/>
    <property type="match status" value="1"/>
</dbReference>
<sequence>MSSIEFTFHMRDGLMIFLEEMDHQVDAQRGDVWVVFRQILHPVYRALGDDLISFCALPLSVALLGTVEVTGIDEMEEEKNLYAVMGVAREASLEEILAAYQRLAPMCRADSENYDPTDFPIQGLEQQEYWELLNHAYRTLIIPEIRARYDAGYPSEELPAPVRSRAESLALGSSAAIQPPLLIEPASEQVRPHSVVIQCPVQLEELFHGTRKDVSYQRLVNIAGQSELIYQTTSVNITPYMRDGEQIILRGLGNQIGAVQGDLLVVLRQFVHPSFSAKGNDLVCNCHIPLSVAVLGGIVVIRGIDNKTFRLMLNEPYPLLPPLVKVIEGEGMKTRHGRGKLVVKFYVQFLPVPTRLRDETTNLLRQIESSFSRAEDAYN</sequence>